<keyword evidence="2" id="KW-1185">Reference proteome</keyword>
<dbReference type="AlphaFoldDB" id="A0A8R1IKD4"/>
<protein>
    <submittedName>
        <fullName evidence="1">Uncharacterized protein</fullName>
    </submittedName>
</protein>
<proteinExistence type="predicted"/>
<accession>A0A8R1IKD4</accession>
<sequence>MTLRVASVLSLLSNKFLISNSDSLHLFPDKIPKWRIIFTIYCTMILTEKWKCAQLPSGICSCAKEQYDSYDLSSLLSNLFHPISPLPSILLEKKAC</sequence>
<evidence type="ECO:0000313" key="1">
    <source>
        <dbReference type="EnsemblMetazoa" id="CJA33221.1"/>
    </source>
</evidence>
<organism evidence="1 2">
    <name type="scientific">Caenorhabditis japonica</name>
    <dbReference type="NCBI Taxonomy" id="281687"/>
    <lineage>
        <taxon>Eukaryota</taxon>
        <taxon>Metazoa</taxon>
        <taxon>Ecdysozoa</taxon>
        <taxon>Nematoda</taxon>
        <taxon>Chromadorea</taxon>
        <taxon>Rhabditida</taxon>
        <taxon>Rhabditina</taxon>
        <taxon>Rhabditomorpha</taxon>
        <taxon>Rhabditoidea</taxon>
        <taxon>Rhabditidae</taxon>
        <taxon>Peloderinae</taxon>
        <taxon>Caenorhabditis</taxon>
    </lineage>
</organism>
<dbReference type="EnsemblMetazoa" id="CJA33221.1">
    <property type="protein sequence ID" value="CJA33221.1"/>
    <property type="gene ID" value="WBGene00209068"/>
</dbReference>
<name>A0A8R1IKD4_CAEJA</name>
<reference evidence="1" key="2">
    <citation type="submission" date="2022-06" db="UniProtKB">
        <authorList>
            <consortium name="EnsemblMetazoa"/>
        </authorList>
    </citation>
    <scope>IDENTIFICATION</scope>
    <source>
        <strain evidence="1">DF5081</strain>
    </source>
</reference>
<dbReference type="Proteomes" id="UP000005237">
    <property type="component" value="Unassembled WGS sequence"/>
</dbReference>
<reference evidence="2" key="1">
    <citation type="submission" date="2010-08" db="EMBL/GenBank/DDBJ databases">
        <authorList>
            <consortium name="Caenorhabditis japonica Sequencing Consortium"/>
            <person name="Wilson R.K."/>
        </authorList>
    </citation>
    <scope>NUCLEOTIDE SEQUENCE [LARGE SCALE GENOMIC DNA]</scope>
    <source>
        <strain evidence="2">DF5081</strain>
    </source>
</reference>
<evidence type="ECO:0000313" key="2">
    <source>
        <dbReference type="Proteomes" id="UP000005237"/>
    </source>
</evidence>